<dbReference type="RefSeq" id="WP_218153754.1">
    <property type="nucleotide sequence ID" value="NZ_FOOQ01000001.1"/>
</dbReference>
<dbReference type="EMBL" id="FOOQ01000001">
    <property type="protein sequence ID" value="SFF86156.1"/>
    <property type="molecule type" value="Genomic_DNA"/>
</dbReference>
<dbReference type="OrthoDB" id="307761at2157"/>
<evidence type="ECO:0000313" key="2">
    <source>
        <dbReference type="EMBL" id="SFF86156.1"/>
    </source>
</evidence>
<feature type="domain" description="Halobacterial output" evidence="1">
    <location>
        <begin position="15"/>
        <end position="78"/>
    </location>
</feature>
<accession>A0A1I2M9S9</accession>
<evidence type="ECO:0000313" key="3">
    <source>
        <dbReference type="Proteomes" id="UP000198876"/>
    </source>
</evidence>
<dbReference type="AlphaFoldDB" id="A0A1I2M9S9"/>
<protein>
    <recommendedName>
        <fullName evidence="1">Halobacterial output domain-containing protein</fullName>
    </recommendedName>
</protein>
<sequence length="85" mass="8976">MNESDTSPGPNGGDDIGMRIVNEVAAALERDPMDLEPLAGLVDVDALSSLASTQSVDVSFEYEGLRVSVRTDGSVGVERLDGRRP</sequence>
<reference evidence="3" key="1">
    <citation type="submission" date="2016-10" db="EMBL/GenBank/DDBJ databases">
        <authorList>
            <person name="Varghese N."/>
            <person name="Submissions S."/>
        </authorList>
    </citation>
    <scope>NUCLEOTIDE SEQUENCE [LARGE SCALE GENOMIC DNA]</scope>
    <source>
        <strain evidence="3">CGMCC 1.7739</strain>
    </source>
</reference>
<dbReference type="Proteomes" id="UP000198876">
    <property type="component" value="Unassembled WGS sequence"/>
</dbReference>
<organism evidence="2 3">
    <name type="scientific">Halopelagius inordinatus</name>
    <dbReference type="NCBI Taxonomy" id="553467"/>
    <lineage>
        <taxon>Archaea</taxon>
        <taxon>Methanobacteriati</taxon>
        <taxon>Methanobacteriota</taxon>
        <taxon>Stenosarchaea group</taxon>
        <taxon>Halobacteria</taxon>
        <taxon>Halobacteriales</taxon>
        <taxon>Haloferacaceae</taxon>
    </lineage>
</organism>
<proteinExistence type="predicted"/>
<name>A0A1I2M9S9_9EURY</name>
<evidence type="ECO:0000259" key="1">
    <source>
        <dbReference type="Pfam" id="PF18545"/>
    </source>
</evidence>
<dbReference type="InterPro" id="IPR040624">
    <property type="entry name" value="HalOD1"/>
</dbReference>
<gene>
    <name evidence="2" type="ORF">SAMN04488063_0561</name>
</gene>
<dbReference type="Pfam" id="PF18545">
    <property type="entry name" value="HalOD1"/>
    <property type="match status" value="1"/>
</dbReference>
<keyword evidence="3" id="KW-1185">Reference proteome</keyword>